<dbReference type="EMBL" id="NEDP02005296">
    <property type="protein sequence ID" value="OWF42333.1"/>
    <property type="molecule type" value="Genomic_DNA"/>
</dbReference>
<dbReference type="AlphaFoldDB" id="A0A210Q0R0"/>
<feature type="domain" description="RNA-polymerase II-associated protein 3-like C-terminal" evidence="7">
    <location>
        <begin position="420"/>
        <end position="508"/>
    </location>
</feature>
<feature type="region of interest" description="Disordered" evidence="6">
    <location>
        <begin position="332"/>
        <end position="358"/>
    </location>
</feature>
<feature type="compositionally biased region" description="Low complexity" evidence="6">
    <location>
        <begin position="396"/>
        <end position="411"/>
    </location>
</feature>
<keyword evidence="2 5" id="KW-0802">TPR repeat</keyword>
<keyword evidence="9" id="KW-1185">Reference proteome</keyword>
<dbReference type="PANTHER" id="PTHR46423:SF1">
    <property type="entry name" value="RNA POLYMERASE II-ASSOCIATED PROTEIN 3"/>
    <property type="match status" value="1"/>
</dbReference>
<evidence type="ECO:0000256" key="2">
    <source>
        <dbReference type="ARBA" id="ARBA00022803"/>
    </source>
</evidence>
<dbReference type="GO" id="GO:0101031">
    <property type="term" value="C:protein folding chaperone complex"/>
    <property type="evidence" value="ECO:0007669"/>
    <property type="project" value="TreeGrafter"/>
</dbReference>
<feature type="compositionally biased region" description="Acidic residues" evidence="6">
    <location>
        <begin position="120"/>
        <end position="129"/>
    </location>
</feature>
<proteinExistence type="inferred from homology"/>
<dbReference type="InterPro" id="IPR051966">
    <property type="entry name" value="RPAP3"/>
</dbReference>
<dbReference type="InterPro" id="IPR019734">
    <property type="entry name" value="TPR_rpt"/>
</dbReference>
<feature type="region of interest" description="Disordered" evidence="6">
    <location>
        <begin position="38"/>
        <end position="88"/>
    </location>
</feature>
<dbReference type="SMART" id="SM00028">
    <property type="entry name" value="TPR"/>
    <property type="match status" value="3"/>
</dbReference>
<feature type="compositionally biased region" description="Low complexity" evidence="6">
    <location>
        <begin position="334"/>
        <end position="345"/>
    </location>
</feature>
<dbReference type="PROSITE" id="PS50005">
    <property type="entry name" value="TPR"/>
    <property type="match status" value="1"/>
</dbReference>
<dbReference type="Gene3D" id="1.25.40.10">
    <property type="entry name" value="Tetratricopeptide repeat domain"/>
    <property type="match status" value="1"/>
</dbReference>
<dbReference type="Pfam" id="PF13181">
    <property type="entry name" value="TPR_8"/>
    <property type="match status" value="1"/>
</dbReference>
<reference evidence="8 9" key="1">
    <citation type="journal article" date="2017" name="Nat. Ecol. Evol.">
        <title>Scallop genome provides insights into evolution of bilaterian karyotype and development.</title>
        <authorList>
            <person name="Wang S."/>
            <person name="Zhang J."/>
            <person name="Jiao W."/>
            <person name="Li J."/>
            <person name="Xun X."/>
            <person name="Sun Y."/>
            <person name="Guo X."/>
            <person name="Huan P."/>
            <person name="Dong B."/>
            <person name="Zhang L."/>
            <person name="Hu X."/>
            <person name="Sun X."/>
            <person name="Wang J."/>
            <person name="Zhao C."/>
            <person name="Wang Y."/>
            <person name="Wang D."/>
            <person name="Huang X."/>
            <person name="Wang R."/>
            <person name="Lv J."/>
            <person name="Li Y."/>
            <person name="Zhang Z."/>
            <person name="Liu B."/>
            <person name="Lu W."/>
            <person name="Hui Y."/>
            <person name="Liang J."/>
            <person name="Zhou Z."/>
            <person name="Hou R."/>
            <person name="Li X."/>
            <person name="Liu Y."/>
            <person name="Li H."/>
            <person name="Ning X."/>
            <person name="Lin Y."/>
            <person name="Zhao L."/>
            <person name="Xing Q."/>
            <person name="Dou J."/>
            <person name="Li Y."/>
            <person name="Mao J."/>
            <person name="Guo H."/>
            <person name="Dou H."/>
            <person name="Li T."/>
            <person name="Mu C."/>
            <person name="Jiang W."/>
            <person name="Fu Q."/>
            <person name="Fu X."/>
            <person name="Miao Y."/>
            <person name="Liu J."/>
            <person name="Yu Q."/>
            <person name="Li R."/>
            <person name="Liao H."/>
            <person name="Li X."/>
            <person name="Kong Y."/>
            <person name="Jiang Z."/>
            <person name="Chourrout D."/>
            <person name="Li R."/>
            <person name="Bao Z."/>
        </authorList>
    </citation>
    <scope>NUCLEOTIDE SEQUENCE [LARGE SCALE GENOMIC DNA]</scope>
    <source>
        <strain evidence="8 9">PY_sf001</strain>
    </source>
</reference>
<dbReference type="OrthoDB" id="629492at2759"/>
<dbReference type="STRING" id="6573.A0A210Q0R0"/>
<evidence type="ECO:0000256" key="4">
    <source>
        <dbReference type="ARBA" id="ARBA00040133"/>
    </source>
</evidence>
<dbReference type="PANTHER" id="PTHR46423">
    <property type="entry name" value="RNA POLYMERASE II-ASSOCIATED PROTEIN 3"/>
    <property type="match status" value="1"/>
</dbReference>
<dbReference type="Pfam" id="PF13877">
    <property type="entry name" value="RPAP3_C"/>
    <property type="match status" value="1"/>
</dbReference>
<protein>
    <recommendedName>
        <fullName evidence="4">RNA polymerase II-associated protein 3</fullName>
    </recommendedName>
</protein>
<keyword evidence="1" id="KW-0677">Repeat</keyword>
<dbReference type="InterPro" id="IPR011990">
    <property type="entry name" value="TPR-like_helical_dom_sf"/>
</dbReference>
<evidence type="ECO:0000256" key="5">
    <source>
        <dbReference type="PROSITE-ProRule" id="PRU00339"/>
    </source>
</evidence>
<sequence>MCASISEEKMLTLQKQMRESQADLGDFLHDMDKWETEVKKKDEVLKKGKPTEQTKLPPVRNSLDKKKRKKKGKPPGSGEDEKKRKEKKKLSGYDFRAWDKLDYDKLCEEADDEKQSAESSEYETDEEWEVERKEQQALLEKDRGNEFFKKEDYANAIEAYSRGMALDACNPLLPANRAMALLKQDKFAAAEADCLTALTLDPLYTKAHLRLGSARFGLRKYTQAKETFEKVLLLEPQNKKAKLEIEKIEKEILKEKMVSQVQPVTCPDAGLVMPISKPPHERSKKRMRRIHIEEVGLEEDLERQSAIHKVKEEQSDVKKTITARDDVMFEKFTSSSPSSINEQSSFTKPESTSSDKDNKKVMIEELTNGTSELSLNLSEKVKKEKGTSSKSQKTADSPSGSPRGSDGGSESVSPRSLQTPQTSFQFQSDYKSLKNDLEKFYDYVKAIDPSNYLKLFGEALDAEILLKMLIVFQQYFLRDGIMVYPHLCQLSGVKRFDMTVMFFSRKEQQVIKDLLDTVKKEGHASDADVEKLRKKYQVS</sequence>
<name>A0A210Q0R0_MIZYE</name>
<feature type="repeat" description="TPR" evidence="5">
    <location>
        <begin position="205"/>
        <end position="238"/>
    </location>
</feature>
<feature type="region of interest" description="Disordered" evidence="6">
    <location>
        <begin position="109"/>
        <end position="130"/>
    </location>
</feature>
<comment type="similarity">
    <text evidence="3">Belongs to the RPAP3 family.</text>
</comment>
<accession>A0A210Q0R0</accession>
<evidence type="ECO:0000256" key="6">
    <source>
        <dbReference type="SAM" id="MobiDB-lite"/>
    </source>
</evidence>
<comment type="caution">
    <text evidence="8">The sequence shown here is derived from an EMBL/GenBank/DDBJ whole genome shotgun (WGS) entry which is preliminary data.</text>
</comment>
<evidence type="ECO:0000313" key="9">
    <source>
        <dbReference type="Proteomes" id="UP000242188"/>
    </source>
</evidence>
<dbReference type="Proteomes" id="UP000242188">
    <property type="component" value="Unassembled WGS sequence"/>
</dbReference>
<dbReference type="InterPro" id="IPR025986">
    <property type="entry name" value="RPAP3-like_C"/>
</dbReference>
<feature type="region of interest" description="Disordered" evidence="6">
    <location>
        <begin position="373"/>
        <end position="424"/>
    </location>
</feature>
<feature type="compositionally biased region" description="Basic and acidic residues" evidence="6">
    <location>
        <begin position="38"/>
        <end position="52"/>
    </location>
</feature>
<gene>
    <name evidence="8" type="ORF">KP79_PYT11946</name>
</gene>
<evidence type="ECO:0000313" key="8">
    <source>
        <dbReference type="EMBL" id="OWF42333.1"/>
    </source>
</evidence>
<feature type="compositionally biased region" description="Polar residues" evidence="6">
    <location>
        <begin position="412"/>
        <end position="424"/>
    </location>
</feature>
<dbReference type="SUPFAM" id="SSF48452">
    <property type="entry name" value="TPR-like"/>
    <property type="match status" value="1"/>
</dbReference>
<organism evidence="8 9">
    <name type="scientific">Mizuhopecten yessoensis</name>
    <name type="common">Japanese scallop</name>
    <name type="synonym">Patinopecten yessoensis</name>
    <dbReference type="NCBI Taxonomy" id="6573"/>
    <lineage>
        <taxon>Eukaryota</taxon>
        <taxon>Metazoa</taxon>
        <taxon>Spiralia</taxon>
        <taxon>Lophotrochozoa</taxon>
        <taxon>Mollusca</taxon>
        <taxon>Bivalvia</taxon>
        <taxon>Autobranchia</taxon>
        <taxon>Pteriomorphia</taxon>
        <taxon>Pectinida</taxon>
        <taxon>Pectinoidea</taxon>
        <taxon>Pectinidae</taxon>
        <taxon>Mizuhopecten</taxon>
    </lineage>
</organism>
<evidence type="ECO:0000256" key="3">
    <source>
        <dbReference type="ARBA" id="ARBA00038275"/>
    </source>
</evidence>
<evidence type="ECO:0000259" key="7">
    <source>
        <dbReference type="Pfam" id="PF13877"/>
    </source>
</evidence>
<evidence type="ECO:0000256" key="1">
    <source>
        <dbReference type="ARBA" id="ARBA00022737"/>
    </source>
</evidence>